<protein>
    <recommendedName>
        <fullName evidence="5">CENP-V/GFA domain-containing protein</fullName>
    </recommendedName>
</protein>
<feature type="domain" description="CENP-V/GFA" evidence="5">
    <location>
        <begin position="6"/>
        <end position="70"/>
    </location>
</feature>
<sequence length="87" mass="9649">MSAFAGFERTQVRFSGLPMTRFSSSEGVQRGFCPRCGSTLTYEGERWPSEIHLHVGAFVHPEDFAPTGHACAEERIAWLHIAEPPTA</sequence>
<dbReference type="SUPFAM" id="SSF51316">
    <property type="entry name" value="Mss4-like"/>
    <property type="match status" value="1"/>
</dbReference>
<keyword evidence="7" id="KW-1185">Reference proteome</keyword>
<evidence type="ECO:0000259" key="5">
    <source>
        <dbReference type="Pfam" id="PF04828"/>
    </source>
</evidence>
<name>A0ABU0IQP8_9CAUL</name>
<accession>A0ABU0IQP8</accession>
<keyword evidence="4" id="KW-0456">Lyase</keyword>
<keyword evidence="3" id="KW-0862">Zinc</keyword>
<evidence type="ECO:0000313" key="7">
    <source>
        <dbReference type="Proteomes" id="UP001228905"/>
    </source>
</evidence>
<comment type="caution">
    <text evidence="6">The sequence shown here is derived from an EMBL/GenBank/DDBJ whole genome shotgun (WGS) entry which is preliminary data.</text>
</comment>
<dbReference type="Pfam" id="PF04828">
    <property type="entry name" value="GFA"/>
    <property type="match status" value="1"/>
</dbReference>
<dbReference type="InterPro" id="IPR011057">
    <property type="entry name" value="Mss4-like_sf"/>
</dbReference>
<dbReference type="PANTHER" id="PTHR33337">
    <property type="entry name" value="GFA DOMAIN-CONTAINING PROTEIN"/>
    <property type="match status" value="1"/>
</dbReference>
<dbReference type="Proteomes" id="UP001228905">
    <property type="component" value="Unassembled WGS sequence"/>
</dbReference>
<keyword evidence="2" id="KW-0479">Metal-binding</keyword>
<evidence type="ECO:0000256" key="4">
    <source>
        <dbReference type="ARBA" id="ARBA00023239"/>
    </source>
</evidence>
<reference evidence="6 7" key="1">
    <citation type="submission" date="2023-07" db="EMBL/GenBank/DDBJ databases">
        <title>Genomic Encyclopedia of Type Strains, Phase IV (KMG-IV): sequencing the most valuable type-strain genomes for metagenomic binning, comparative biology and taxonomic classification.</title>
        <authorList>
            <person name="Goeker M."/>
        </authorList>
    </citation>
    <scope>NUCLEOTIDE SEQUENCE [LARGE SCALE GENOMIC DNA]</scope>
    <source>
        <strain evidence="6 7">DSM 18695</strain>
    </source>
</reference>
<proteinExistence type="inferred from homology"/>
<evidence type="ECO:0000313" key="6">
    <source>
        <dbReference type="EMBL" id="MDQ0463725.1"/>
    </source>
</evidence>
<dbReference type="EMBL" id="JAUSVS010000002">
    <property type="protein sequence ID" value="MDQ0463725.1"/>
    <property type="molecule type" value="Genomic_DNA"/>
</dbReference>
<comment type="similarity">
    <text evidence="1">Belongs to the Gfa family.</text>
</comment>
<gene>
    <name evidence="6" type="ORF">QO010_001496</name>
</gene>
<evidence type="ECO:0000256" key="1">
    <source>
        <dbReference type="ARBA" id="ARBA00005495"/>
    </source>
</evidence>
<evidence type="ECO:0000256" key="3">
    <source>
        <dbReference type="ARBA" id="ARBA00022833"/>
    </source>
</evidence>
<dbReference type="Gene3D" id="3.90.1590.10">
    <property type="entry name" value="glutathione-dependent formaldehyde- activating enzyme (gfa)"/>
    <property type="match status" value="1"/>
</dbReference>
<dbReference type="PANTHER" id="PTHR33337:SF40">
    <property type="entry name" value="CENP-V_GFA DOMAIN-CONTAINING PROTEIN-RELATED"/>
    <property type="match status" value="1"/>
</dbReference>
<dbReference type="InterPro" id="IPR006913">
    <property type="entry name" value="CENP-V/GFA"/>
</dbReference>
<evidence type="ECO:0000256" key="2">
    <source>
        <dbReference type="ARBA" id="ARBA00022723"/>
    </source>
</evidence>
<organism evidence="6 7">
    <name type="scientific">Caulobacter ginsengisoli</name>
    <dbReference type="NCBI Taxonomy" id="400775"/>
    <lineage>
        <taxon>Bacteria</taxon>
        <taxon>Pseudomonadati</taxon>
        <taxon>Pseudomonadota</taxon>
        <taxon>Alphaproteobacteria</taxon>
        <taxon>Caulobacterales</taxon>
        <taxon>Caulobacteraceae</taxon>
        <taxon>Caulobacter</taxon>
    </lineage>
</organism>